<evidence type="ECO:0000313" key="1">
    <source>
        <dbReference type="EMBL" id="ENZ12207.1"/>
    </source>
</evidence>
<dbReference type="PATRIC" id="fig|999408.3.peg.4107"/>
<accession>A0A0E2H811</accession>
<dbReference type="AlphaFoldDB" id="A0A0E2H811"/>
<protein>
    <recommendedName>
        <fullName evidence="3">MaoC-like domain-containing protein</fullName>
    </recommendedName>
</protein>
<name>A0A0E2H811_9FIRM</name>
<dbReference type="InterPro" id="IPR029069">
    <property type="entry name" value="HotDog_dom_sf"/>
</dbReference>
<comment type="caution">
    <text evidence="1">The sequence shown here is derived from an EMBL/GenBank/DDBJ whole genome shotgun (WGS) entry which is preliminary data.</text>
</comment>
<evidence type="ECO:0000313" key="2">
    <source>
        <dbReference type="Proteomes" id="UP000013085"/>
    </source>
</evidence>
<proteinExistence type="predicted"/>
<dbReference type="GeneID" id="57962963"/>
<sequence length="187" mass="20586">MIKLIQAACQWGQKDFDGWVIGRARYCLHSRSEPASCESIPKKAAPGYVLLETTAYDAGRLPCQSLEICLVDINVLRNTGNIKEARCMPGQLTMTFLPEDLKSFLSASGDTNPIHYGPNAVVPGLWMLSRLEELYGSHRPVETLSIRFLHPVHAGGSVRLIHKNNMVTGTVGSTTCFTMTIHSPDQT</sequence>
<organism evidence="1 2">
    <name type="scientific">[Clostridium] clostridioforme 90A8</name>
    <dbReference type="NCBI Taxonomy" id="999408"/>
    <lineage>
        <taxon>Bacteria</taxon>
        <taxon>Bacillati</taxon>
        <taxon>Bacillota</taxon>
        <taxon>Clostridia</taxon>
        <taxon>Lachnospirales</taxon>
        <taxon>Lachnospiraceae</taxon>
        <taxon>Enterocloster</taxon>
    </lineage>
</organism>
<dbReference type="Proteomes" id="UP000013085">
    <property type="component" value="Unassembled WGS sequence"/>
</dbReference>
<gene>
    <name evidence="1" type="ORF">HMPREF1090_03840</name>
</gene>
<dbReference type="SUPFAM" id="SSF54637">
    <property type="entry name" value="Thioesterase/thiol ester dehydrase-isomerase"/>
    <property type="match status" value="1"/>
</dbReference>
<dbReference type="HOGENOM" id="CLU_1445313_0_0_9"/>
<dbReference type="RefSeq" id="WP_002585383.1">
    <property type="nucleotide sequence ID" value="NZ_KB850980.1"/>
</dbReference>
<dbReference type="Gene3D" id="3.10.129.10">
    <property type="entry name" value="Hotdog Thioesterase"/>
    <property type="match status" value="1"/>
</dbReference>
<dbReference type="EMBL" id="AGYR01000040">
    <property type="protein sequence ID" value="ENZ12207.1"/>
    <property type="molecule type" value="Genomic_DNA"/>
</dbReference>
<evidence type="ECO:0008006" key="3">
    <source>
        <dbReference type="Google" id="ProtNLM"/>
    </source>
</evidence>
<reference evidence="1 2" key="1">
    <citation type="submission" date="2013-01" db="EMBL/GenBank/DDBJ databases">
        <title>The Genome Sequence of Clostridium clostridioforme 90A8.</title>
        <authorList>
            <consortium name="The Broad Institute Genome Sequencing Platform"/>
            <person name="Earl A."/>
            <person name="Ward D."/>
            <person name="Feldgarden M."/>
            <person name="Gevers D."/>
            <person name="Courvalin P."/>
            <person name="Lambert T."/>
            <person name="Walker B."/>
            <person name="Young S.K."/>
            <person name="Zeng Q."/>
            <person name="Gargeya S."/>
            <person name="Fitzgerald M."/>
            <person name="Haas B."/>
            <person name="Abouelleil A."/>
            <person name="Alvarado L."/>
            <person name="Arachchi H.M."/>
            <person name="Berlin A.M."/>
            <person name="Chapman S.B."/>
            <person name="Dewar J."/>
            <person name="Goldberg J."/>
            <person name="Griggs A."/>
            <person name="Gujja S."/>
            <person name="Hansen M."/>
            <person name="Howarth C."/>
            <person name="Imamovic A."/>
            <person name="Larimer J."/>
            <person name="McCowan C."/>
            <person name="Murphy C."/>
            <person name="Neiman D."/>
            <person name="Pearson M."/>
            <person name="Priest M."/>
            <person name="Roberts A."/>
            <person name="Saif S."/>
            <person name="Shea T."/>
            <person name="Sisk P."/>
            <person name="Sykes S."/>
            <person name="Wortman J."/>
            <person name="Nusbaum C."/>
            <person name="Birren B."/>
        </authorList>
    </citation>
    <scope>NUCLEOTIDE SEQUENCE [LARGE SCALE GENOMIC DNA]</scope>
    <source>
        <strain evidence="1 2">90A8</strain>
    </source>
</reference>